<dbReference type="PROSITE" id="PS50021">
    <property type="entry name" value="CH"/>
    <property type="match status" value="1"/>
</dbReference>
<name>A0AA39FN76_9HYME</name>
<dbReference type="Pfam" id="PF06294">
    <property type="entry name" value="CH_2"/>
    <property type="match status" value="1"/>
</dbReference>
<dbReference type="AlphaFoldDB" id="A0AA39FN76"/>
<dbReference type="GO" id="GO:0005930">
    <property type="term" value="C:axoneme"/>
    <property type="evidence" value="ECO:0007669"/>
    <property type="project" value="TreeGrafter"/>
</dbReference>
<dbReference type="EMBL" id="JAQQBS010000002">
    <property type="protein sequence ID" value="KAK0172739.1"/>
    <property type="molecule type" value="Genomic_DNA"/>
</dbReference>
<dbReference type="PANTHER" id="PTHR12509:SF9">
    <property type="entry name" value="SPERM FLAGELLAR PROTEIN 1 ISOFORM X1"/>
    <property type="match status" value="1"/>
</dbReference>
<organism evidence="2 3">
    <name type="scientific">Microctonus aethiopoides</name>
    <dbReference type="NCBI Taxonomy" id="144406"/>
    <lineage>
        <taxon>Eukaryota</taxon>
        <taxon>Metazoa</taxon>
        <taxon>Ecdysozoa</taxon>
        <taxon>Arthropoda</taxon>
        <taxon>Hexapoda</taxon>
        <taxon>Insecta</taxon>
        <taxon>Pterygota</taxon>
        <taxon>Neoptera</taxon>
        <taxon>Endopterygota</taxon>
        <taxon>Hymenoptera</taxon>
        <taxon>Apocrita</taxon>
        <taxon>Ichneumonoidea</taxon>
        <taxon>Braconidae</taxon>
        <taxon>Euphorinae</taxon>
        <taxon>Microctonus</taxon>
    </lineage>
</organism>
<reference evidence="2" key="1">
    <citation type="journal article" date="2023" name="bioRxiv">
        <title>Scaffold-level genome assemblies of two parasitoid biocontrol wasps reveal the parthenogenesis mechanism and an associated novel virus.</title>
        <authorList>
            <person name="Inwood S."/>
            <person name="Skelly J."/>
            <person name="Guhlin J."/>
            <person name="Harrop T."/>
            <person name="Goldson S."/>
            <person name="Dearden P."/>
        </authorList>
    </citation>
    <scope>NUCLEOTIDE SEQUENCE</scope>
    <source>
        <strain evidence="2">Irish</strain>
        <tissue evidence="2">Whole body</tissue>
    </source>
</reference>
<comment type="caution">
    <text evidence="2">The sequence shown here is derived from an EMBL/GenBank/DDBJ whole genome shotgun (WGS) entry which is preliminary data.</text>
</comment>
<dbReference type="InterPro" id="IPR036872">
    <property type="entry name" value="CH_dom_sf"/>
</dbReference>
<dbReference type="SUPFAM" id="SSF47576">
    <property type="entry name" value="Calponin-homology domain, CH-domain"/>
    <property type="match status" value="1"/>
</dbReference>
<sequence length="206" mass="24291">MSVNTEEQIDDTFDEIYMWLDQISFSRPRKNISRDFSNGVFMAELLKEYYPRYVDLHNYYPGNSLARKIDNWRTLNRKVLSKINMKLNDKVITQLAIGQEKIIENILIKLRMKILNDCNNERKLLYSAYEDDDIASSRVESVLDLDVIQNKTVPKSAFLKLQREFDGKKNIIVMQNAKILHLESLIKLKDQRIADLSTQIVRLEHH</sequence>
<proteinExistence type="predicted"/>
<keyword evidence="3" id="KW-1185">Reference proteome</keyword>
<evidence type="ECO:0000313" key="3">
    <source>
        <dbReference type="Proteomes" id="UP001168990"/>
    </source>
</evidence>
<protein>
    <recommendedName>
        <fullName evidence="1">Calponin-homology (CH) domain-containing protein</fullName>
    </recommendedName>
</protein>
<gene>
    <name evidence="2" type="ORF">PV328_006019</name>
</gene>
<evidence type="ECO:0000259" key="1">
    <source>
        <dbReference type="PROSITE" id="PS50021"/>
    </source>
</evidence>
<dbReference type="FunFam" id="1.10.418.10:FF:000059">
    <property type="entry name" value="RIKEN cDNA 6430531B16 gene"/>
    <property type="match status" value="1"/>
</dbReference>
<feature type="domain" description="Calponin-homology (CH)" evidence="1">
    <location>
        <begin position="10"/>
        <end position="115"/>
    </location>
</feature>
<accession>A0AA39FN76</accession>
<dbReference type="InterPro" id="IPR052111">
    <property type="entry name" value="Spermatogenesis_Ciliary_MAP"/>
</dbReference>
<dbReference type="InterPro" id="IPR010441">
    <property type="entry name" value="CH_2"/>
</dbReference>
<dbReference type="Gene3D" id="1.10.418.10">
    <property type="entry name" value="Calponin-like domain"/>
    <property type="match status" value="1"/>
</dbReference>
<reference evidence="2" key="2">
    <citation type="submission" date="2023-03" db="EMBL/GenBank/DDBJ databases">
        <authorList>
            <person name="Inwood S.N."/>
            <person name="Skelly J.G."/>
            <person name="Guhlin J."/>
            <person name="Harrop T.W.R."/>
            <person name="Goldson S.G."/>
            <person name="Dearden P.K."/>
        </authorList>
    </citation>
    <scope>NUCLEOTIDE SEQUENCE</scope>
    <source>
        <strain evidence="2">Irish</strain>
        <tissue evidence="2">Whole body</tissue>
    </source>
</reference>
<dbReference type="InterPro" id="IPR001715">
    <property type="entry name" value="CH_dom"/>
</dbReference>
<evidence type="ECO:0000313" key="2">
    <source>
        <dbReference type="EMBL" id="KAK0172739.1"/>
    </source>
</evidence>
<dbReference type="Proteomes" id="UP001168990">
    <property type="component" value="Unassembled WGS sequence"/>
</dbReference>
<dbReference type="PANTHER" id="PTHR12509">
    <property type="entry name" value="SPERMATOGENESIS-ASSOCIATED 4-RELATED"/>
    <property type="match status" value="1"/>
</dbReference>
<dbReference type="GO" id="GO:0008017">
    <property type="term" value="F:microtubule binding"/>
    <property type="evidence" value="ECO:0007669"/>
    <property type="project" value="TreeGrafter"/>
</dbReference>
<dbReference type="GO" id="GO:0051493">
    <property type="term" value="P:regulation of cytoskeleton organization"/>
    <property type="evidence" value="ECO:0007669"/>
    <property type="project" value="TreeGrafter"/>
</dbReference>